<evidence type="ECO:0000313" key="2">
    <source>
        <dbReference type="EMBL" id="MFD2531543.1"/>
    </source>
</evidence>
<dbReference type="PANTHER" id="PTHR33608:SF7">
    <property type="entry name" value="DUF58 DOMAIN-CONTAINING PROTEIN"/>
    <property type="match status" value="1"/>
</dbReference>
<dbReference type="EMBL" id="JBHULI010000003">
    <property type="protein sequence ID" value="MFD2531543.1"/>
    <property type="molecule type" value="Genomic_DNA"/>
</dbReference>
<accession>A0ABW5JFP3</accession>
<evidence type="ECO:0000259" key="1">
    <source>
        <dbReference type="Pfam" id="PF01882"/>
    </source>
</evidence>
<sequence length="294" mass="34191">MEREPEELDLLRSGVDLGLLAKHIVDGFMIGMHKGTRRGIGSEFSQYRSYQPGDDIRQIDWKMFARSDRYYIKESETESSVTVRFFLDMSASMKYEENGISRFQYASLVTAVLGTIASQQGDAIALHLVNNSEHKSLTEKRGKSHLNRFIHLLENTECRGHWPESTDWLTNNLNTHDRELWIVCSDLLDGEKRWETFIQLSKSVGHEIQFLQILGHDELHLELEEAVTVEDPESHAKKNIRTSSVRKEYLKNLHAYLEELKSGLMSPRTNLFLMEMNQSIRDALFEFLKLRERL</sequence>
<feature type="domain" description="DUF58" evidence="1">
    <location>
        <begin position="46"/>
        <end position="252"/>
    </location>
</feature>
<comment type="caution">
    <text evidence="2">The sequence shown here is derived from an EMBL/GenBank/DDBJ whole genome shotgun (WGS) entry which is preliminary data.</text>
</comment>
<evidence type="ECO:0000313" key="3">
    <source>
        <dbReference type="Proteomes" id="UP001597460"/>
    </source>
</evidence>
<proteinExistence type="predicted"/>
<protein>
    <submittedName>
        <fullName evidence="2">DUF58 domain-containing protein</fullName>
    </submittedName>
</protein>
<dbReference type="InterPro" id="IPR002881">
    <property type="entry name" value="DUF58"/>
</dbReference>
<keyword evidence="3" id="KW-1185">Reference proteome</keyword>
<organism evidence="2 3">
    <name type="scientific">Gracilimonas halophila</name>
    <dbReference type="NCBI Taxonomy" id="1834464"/>
    <lineage>
        <taxon>Bacteria</taxon>
        <taxon>Pseudomonadati</taxon>
        <taxon>Balneolota</taxon>
        <taxon>Balneolia</taxon>
        <taxon>Balneolales</taxon>
        <taxon>Balneolaceae</taxon>
        <taxon>Gracilimonas</taxon>
    </lineage>
</organism>
<dbReference type="PANTHER" id="PTHR33608">
    <property type="entry name" value="BLL2464 PROTEIN"/>
    <property type="match status" value="1"/>
</dbReference>
<gene>
    <name evidence="2" type="ORF">ACFSVN_03700</name>
</gene>
<name>A0ABW5JFP3_9BACT</name>
<dbReference type="RefSeq" id="WP_390298787.1">
    <property type="nucleotide sequence ID" value="NZ_JBHULI010000003.1"/>
</dbReference>
<reference evidence="3" key="1">
    <citation type="journal article" date="2019" name="Int. J. Syst. Evol. Microbiol.">
        <title>The Global Catalogue of Microorganisms (GCM) 10K type strain sequencing project: providing services to taxonomists for standard genome sequencing and annotation.</title>
        <authorList>
            <consortium name="The Broad Institute Genomics Platform"/>
            <consortium name="The Broad Institute Genome Sequencing Center for Infectious Disease"/>
            <person name="Wu L."/>
            <person name="Ma J."/>
        </authorList>
    </citation>
    <scope>NUCLEOTIDE SEQUENCE [LARGE SCALE GENOMIC DNA]</scope>
    <source>
        <strain evidence="3">KCTC 52042</strain>
    </source>
</reference>
<dbReference type="Pfam" id="PF01882">
    <property type="entry name" value="DUF58"/>
    <property type="match status" value="1"/>
</dbReference>
<dbReference type="Proteomes" id="UP001597460">
    <property type="component" value="Unassembled WGS sequence"/>
</dbReference>